<feature type="non-terminal residue" evidence="2">
    <location>
        <position position="1"/>
    </location>
</feature>
<feature type="region of interest" description="Disordered" evidence="1">
    <location>
        <begin position="175"/>
        <end position="194"/>
    </location>
</feature>
<comment type="caution">
    <text evidence="2">The sequence shown here is derived from an EMBL/GenBank/DDBJ whole genome shotgun (WGS) entry which is preliminary data.</text>
</comment>
<evidence type="ECO:0000256" key="1">
    <source>
        <dbReference type="SAM" id="MobiDB-lite"/>
    </source>
</evidence>
<reference evidence="2" key="1">
    <citation type="submission" date="2023-10" db="EMBL/GenBank/DDBJ databases">
        <authorList>
            <person name="Chen Y."/>
            <person name="Shah S."/>
            <person name="Dougan E. K."/>
            <person name="Thang M."/>
            <person name="Chan C."/>
        </authorList>
    </citation>
    <scope>NUCLEOTIDE SEQUENCE [LARGE SCALE GENOMIC DNA]</scope>
</reference>
<gene>
    <name evidence="2" type="ORF">PCOR1329_LOCUS56448</name>
</gene>
<evidence type="ECO:0000313" key="2">
    <source>
        <dbReference type="EMBL" id="CAK0870305.1"/>
    </source>
</evidence>
<name>A0ABN9VB90_9DINO</name>
<proteinExistence type="predicted"/>
<protein>
    <submittedName>
        <fullName evidence="2">Uncharacterized protein</fullName>
    </submittedName>
</protein>
<organism evidence="2 3">
    <name type="scientific">Prorocentrum cordatum</name>
    <dbReference type="NCBI Taxonomy" id="2364126"/>
    <lineage>
        <taxon>Eukaryota</taxon>
        <taxon>Sar</taxon>
        <taxon>Alveolata</taxon>
        <taxon>Dinophyceae</taxon>
        <taxon>Prorocentrales</taxon>
        <taxon>Prorocentraceae</taxon>
        <taxon>Prorocentrum</taxon>
    </lineage>
</organism>
<evidence type="ECO:0000313" key="3">
    <source>
        <dbReference type="Proteomes" id="UP001189429"/>
    </source>
</evidence>
<keyword evidence="3" id="KW-1185">Reference proteome</keyword>
<dbReference type="EMBL" id="CAUYUJ010016948">
    <property type="protein sequence ID" value="CAK0870305.1"/>
    <property type="molecule type" value="Genomic_DNA"/>
</dbReference>
<accession>A0ABN9VB90</accession>
<sequence>ANARPSSDAVRATISRVLRGSVARMQAQEDARPSPEAVRAVISRALRGSVARVQAQEDARPSPDAVRATISRVLRGSVARMQAQADARPSPEAVRAVISLAVHGSVARVQAQEDARPSPDAVRATISRALRGSVARVQAQDTASQNRKSAVTMSRTFSQLFTDFSSQRAGMIRKLPGTTTWPPRRSGNRAMGTRTAKRCRRVLPAAAPLNQPGCPVARLTRPRSGSAPRRFPRGFWARPAAAGWRP</sequence>
<dbReference type="Proteomes" id="UP001189429">
    <property type="component" value="Unassembled WGS sequence"/>
</dbReference>